<dbReference type="Gene3D" id="3.40.710.10">
    <property type="entry name" value="DD-peptidase/beta-lactamase superfamily"/>
    <property type="match status" value="1"/>
</dbReference>
<dbReference type="GO" id="GO:0008800">
    <property type="term" value="F:beta-lactamase activity"/>
    <property type="evidence" value="ECO:0007669"/>
    <property type="project" value="InterPro"/>
</dbReference>
<dbReference type="OrthoDB" id="9775096at2"/>
<accession>A0A5D6W8X2</accession>
<dbReference type="SUPFAM" id="SSF56601">
    <property type="entry name" value="beta-lactamase/transpeptidase-like"/>
    <property type="match status" value="1"/>
</dbReference>
<dbReference type="GO" id="GO:0046677">
    <property type="term" value="P:response to antibiotic"/>
    <property type="evidence" value="ECO:0007669"/>
    <property type="project" value="InterPro"/>
</dbReference>
<feature type="domain" description="Beta-lactamase class A catalytic" evidence="2">
    <location>
        <begin position="80"/>
        <end position="287"/>
    </location>
</feature>
<dbReference type="RefSeq" id="WP_149171158.1">
    <property type="nucleotide sequence ID" value="NZ_VTOY01000003.1"/>
</dbReference>
<evidence type="ECO:0000313" key="4">
    <source>
        <dbReference type="Proteomes" id="UP000323646"/>
    </source>
</evidence>
<reference evidence="3 4" key="1">
    <citation type="submission" date="2019-08" db="EMBL/GenBank/DDBJ databases">
        <title>Selenomonas sp. mPRGC5 and Selenomonas sp. mPRGC8 isolated from ruminal fluid of dairy goat (Capra hircus).</title>
        <authorList>
            <person name="Poothong S."/>
            <person name="Nuengjamnong C."/>
            <person name="Tanasupawat S."/>
        </authorList>
    </citation>
    <scope>NUCLEOTIDE SEQUENCE [LARGE SCALE GENOMIC DNA]</scope>
    <source>
        <strain evidence="4">mPRGC5</strain>
    </source>
</reference>
<evidence type="ECO:0000259" key="2">
    <source>
        <dbReference type="Pfam" id="PF13354"/>
    </source>
</evidence>
<keyword evidence="3" id="KW-0378">Hydrolase</keyword>
<dbReference type="InterPro" id="IPR045155">
    <property type="entry name" value="Beta-lactam_cat"/>
</dbReference>
<protein>
    <submittedName>
        <fullName evidence="3">Serine hydrolase</fullName>
    </submittedName>
</protein>
<organism evidence="3 4">
    <name type="scientific">Selenomonas ruminis</name>
    <dbReference type="NCBI Taxonomy" id="2593411"/>
    <lineage>
        <taxon>Bacteria</taxon>
        <taxon>Bacillati</taxon>
        <taxon>Bacillota</taxon>
        <taxon>Negativicutes</taxon>
        <taxon>Selenomonadales</taxon>
        <taxon>Selenomonadaceae</taxon>
        <taxon>Selenomonas</taxon>
    </lineage>
</organism>
<keyword evidence="4" id="KW-1185">Reference proteome</keyword>
<dbReference type="EMBL" id="VTOY01000003">
    <property type="protein sequence ID" value="TYZ23409.1"/>
    <property type="molecule type" value="Genomic_DNA"/>
</dbReference>
<evidence type="ECO:0000313" key="3">
    <source>
        <dbReference type="EMBL" id="TYZ23409.1"/>
    </source>
</evidence>
<name>A0A5D6W8X2_9FIRM</name>
<keyword evidence="1" id="KW-0472">Membrane</keyword>
<gene>
    <name evidence="3" type="ORF">FZ040_05890</name>
</gene>
<dbReference type="GO" id="GO:0030655">
    <property type="term" value="P:beta-lactam antibiotic catabolic process"/>
    <property type="evidence" value="ECO:0007669"/>
    <property type="project" value="InterPro"/>
</dbReference>
<dbReference type="InterPro" id="IPR012338">
    <property type="entry name" value="Beta-lactam/transpept-like"/>
</dbReference>
<sequence>MTFKRIICFFCIMVVLEIGSMLSIAVWMHHDEGGAVQAESAHEDRSGAMEEKRAPSARDAADLSRNIERILGADSSRYAIYFWRPAEEEEPFIYQNRPMSPASMVKVFVMAAAMQEVHDGRLSLDEKLVIREADVVGGAGVITWYNIGEARSVRELVSGMITNSDNTATNMLIDRLGMDKINRYIAAHGYGDTKLVHKMMIGNGGRKNFSSVRDLGKLFSRLYYHQLVGENEDRFMELVLSGQKDKECFNAALPDFNIAHKTGEVTGLYDDGGIFFGKQGDFVLVIMDEGITSRGDTIEAMKNLTRYFASTLKKKKK</sequence>
<keyword evidence="1" id="KW-1133">Transmembrane helix</keyword>
<dbReference type="AlphaFoldDB" id="A0A5D6W8X2"/>
<proteinExistence type="predicted"/>
<evidence type="ECO:0000256" key="1">
    <source>
        <dbReference type="SAM" id="Phobius"/>
    </source>
</evidence>
<comment type="caution">
    <text evidence="3">The sequence shown here is derived from an EMBL/GenBank/DDBJ whole genome shotgun (WGS) entry which is preliminary data.</text>
</comment>
<keyword evidence="1" id="KW-0812">Transmembrane</keyword>
<dbReference type="Pfam" id="PF13354">
    <property type="entry name" value="Beta-lactamase2"/>
    <property type="match status" value="1"/>
</dbReference>
<dbReference type="PANTHER" id="PTHR35333:SF3">
    <property type="entry name" value="BETA-LACTAMASE-TYPE TRANSPEPTIDASE FOLD CONTAINING PROTEIN"/>
    <property type="match status" value="1"/>
</dbReference>
<feature type="transmembrane region" description="Helical" evidence="1">
    <location>
        <begin position="7"/>
        <end position="28"/>
    </location>
</feature>
<dbReference type="Proteomes" id="UP000323646">
    <property type="component" value="Unassembled WGS sequence"/>
</dbReference>
<dbReference type="PANTHER" id="PTHR35333">
    <property type="entry name" value="BETA-LACTAMASE"/>
    <property type="match status" value="1"/>
</dbReference>
<dbReference type="InterPro" id="IPR000871">
    <property type="entry name" value="Beta-lactam_class-A"/>
</dbReference>